<feature type="compositionally biased region" description="Polar residues" evidence="1">
    <location>
        <begin position="38"/>
        <end position="52"/>
    </location>
</feature>
<dbReference type="Proteomes" id="UP001218188">
    <property type="component" value="Unassembled WGS sequence"/>
</dbReference>
<comment type="caution">
    <text evidence="2">The sequence shown here is derived from an EMBL/GenBank/DDBJ whole genome shotgun (WGS) entry which is preliminary data.</text>
</comment>
<dbReference type="EMBL" id="JARJCM010000280">
    <property type="protein sequence ID" value="KAJ7019930.1"/>
    <property type="molecule type" value="Genomic_DNA"/>
</dbReference>
<dbReference type="PROSITE" id="PS51257">
    <property type="entry name" value="PROKAR_LIPOPROTEIN"/>
    <property type="match status" value="1"/>
</dbReference>
<feature type="compositionally biased region" description="Pro residues" evidence="1">
    <location>
        <begin position="75"/>
        <end position="87"/>
    </location>
</feature>
<sequence length="227" mass="24298">MPRGAFRLAKFRNVRYRPLKPSTATSLALACSAPSTPHSLTTRHQAATNRLSPITEPPLTASSSLTSLNSTLPNNPSPPVSPAPSPVASPATSPVASPKMPPSFALPPSHTPFTRHISDSDSSSDSILPPSVCTHFANMSTTYATVEEQGSKAPVVTAGDLTQKTLREFEISFENYAARKSLSDKEQASHAVMIRAKSALLFLFWNNPDASGLFPTVDRITRDRCIG</sequence>
<evidence type="ECO:0000313" key="2">
    <source>
        <dbReference type="EMBL" id="KAJ7019930.1"/>
    </source>
</evidence>
<dbReference type="AlphaFoldDB" id="A0AAD6S4S2"/>
<feature type="compositionally biased region" description="Low complexity" evidence="1">
    <location>
        <begin position="88"/>
        <end position="98"/>
    </location>
</feature>
<proteinExistence type="predicted"/>
<gene>
    <name evidence="2" type="ORF">C8F04DRAFT_1404027</name>
</gene>
<feature type="compositionally biased region" description="Low complexity" evidence="1">
    <location>
        <begin position="57"/>
        <end position="74"/>
    </location>
</feature>
<feature type="region of interest" description="Disordered" evidence="1">
    <location>
        <begin position="33"/>
        <end position="126"/>
    </location>
</feature>
<protein>
    <submittedName>
        <fullName evidence="2">Uncharacterized protein</fullName>
    </submittedName>
</protein>
<organism evidence="2 3">
    <name type="scientific">Mycena alexandri</name>
    <dbReference type="NCBI Taxonomy" id="1745969"/>
    <lineage>
        <taxon>Eukaryota</taxon>
        <taxon>Fungi</taxon>
        <taxon>Dikarya</taxon>
        <taxon>Basidiomycota</taxon>
        <taxon>Agaricomycotina</taxon>
        <taxon>Agaricomycetes</taxon>
        <taxon>Agaricomycetidae</taxon>
        <taxon>Agaricales</taxon>
        <taxon>Marasmiineae</taxon>
        <taxon>Mycenaceae</taxon>
        <taxon>Mycena</taxon>
    </lineage>
</organism>
<reference evidence="2" key="1">
    <citation type="submission" date="2023-03" db="EMBL/GenBank/DDBJ databases">
        <title>Massive genome expansion in bonnet fungi (Mycena s.s.) driven by repeated elements and novel gene families across ecological guilds.</title>
        <authorList>
            <consortium name="Lawrence Berkeley National Laboratory"/>
            <person name="Harder C.B."/>
            <person name="Miyauchi S."/>
            <person name="Viragh M."/>
            <person name="Kuo A."/>
            <person name="Thoen E."/>
            <person name="Andreopoulos B."/>
            <person name="Lu D."/>
            <person name="Skrede I."/>
            <person name="Drula E."/>
            <person name="Henrissat B."/>
            <person name="Morin E."/>
            <person name="Kohler A."/>
            <person name="Barry K."/>
            <person name="LaButti K."/>
            <person name="Morin E."/>
            <person name="Salamov A."/>
            <person name="Lipzen A."/>
            <person name="Mereny Z."/>
            <person name="Hegedus B."/>
            <person name="Baldrian P."/>
            <person name="Stursova M."/>
            <person name="Weitz H."/>
            <person name="Taylor A."/>
            <person name="Grigoriev I.V."/>
            <person name="Nagy L.G."/>
            <person name="Martin F."/>
            <person name="Kauserud H."/>
        </authorList>
    </citation>
    <scope>NUCLEOTIDE SEQUENCE</scope>
    <source>
        <strain evidence="2">CBHHK200</strain>
    </source>
</reference>
<accession>A0AAD6S4S2</accession>
<name>A0AAD6S4S2_9AGAR</name>
<keyword evidence="3" id="KW-1185">Reference proteome</keyword>
<evidence type="ECO:0000313" key="3">
    <source>
        <dbReference type="Proteomes" id="UP001218188"/>
    </source>
</evidence>
<evidence type="ECO:0000256" key="1">
    <source>
        <dbReference type="SAM" id="MobiDB-lite"/>
    </source>
</evidence>